<dbReference type="SUPFAM" id="SSF46785">
    <property type="entry name" value="Winged helix' DNA-binding domain"/>
    <property type="match status" value="1"/>
</dbReference>
<proteinExistence type="predicted"/>
<dbReference type="Pfam" id="PF11994">
    <property type="entry name" value="DUF3489"/>
    <property type="match status" value="1"/>
</dbReference>
<keyword evidence="3" id="KW-1185">Reference proteome</keyword>
<dbReference type="EMBL" id="BAAAEM010000002">
    <property type="protein sequence ID" value="GAA0464745.1"/>
    <property type="molecule type" value="Genomic_DNA"/>
</dbReference>
<evidence type="ECO:0000256" key="1">
    <source>
        <dbReference type="SAM" id="MobiDB-lite"/>
    </source>
</evidence>
<feature type="region of interest" description="Disordered" evidence="1">
    <location>
        <begin position="61"/>
        <end position="82"/>
    </location>
</feature>
<gene>
    <name evidence="2" type="ORF">GCM10009096_01540</name>
</gene>
<sequence length="82" mass="9110">MSSPKSKTQTKSAKVISLLSRAKGATLDEICKTTEWKQHSVRAFLTGLRKKDFVLTREQRGDDATAYRITQNPSDKEPEGAA</sequence>
<reference evidence="2 3" key="1">
    <citation type="journal article" date="2019" name="Int. J. Syst. Evol. Microbiol.">
        <title>The Global Catalogue of Microorganisms (GCM) 10K type strain sequencing project: providing services to taxonomists for standard genome sequencing and annotation.</title>
        <authorList>
            <consortium name="The Broad Institute Genomics Platform"/>
            <consortium name="The Broad Institute Genome Sequencing Center for Infectious Disease"/>
            <person name="Wu L."/>
            <person name="Ma J."/>
        </authorList>
    </citation>
    <scope>NUCLEOTIDE SEQUENCE [LARGE SCALE GENOMIC DNA]</scope>
    <source>
        <strain evidence="2 3">JCM 14162</strain>
    </source>
</reference>
<name>A0ABN1A0M7_9SPHN</name>
<comment type="caution">
    <text evidence="2">The sequence shown here is derived from an EMBL/GenBank/DDBJ whole genome shotgun (WGS) entry which is preliminary data.</text>
</comment>
<protein>
    <recommendedName>
        <fullName evidence="4">DUF3489 domain-containing protein</fullName>
    </recommendedName>
</protein>
<dbReference type="InterPro" id="IPR021880">
    <property type="entry name" value="DUF3489"/>
</dbReference>
<evidence type="ECO:0008006" key="4">
    <source>
        <dbReference type="Google" id="ProtNLM"/>
    </source>
</evidence>
<dbReference type="Proteomes" id="UP001500713">
    <property type="component" value="Unassembled WGS sequence"/>
</dbReference>
<dbReference type="InterPro" id="IPR036390">
    <property type="entry name" value="WH_DNA-bd_sf"/>
</dbReference>
<organism evidence="2 3">
    <name type="scientific">Parasphingorhabdus litoris</name>
    <dbReference type="NCBI Taxonomy" id="394733"/>
    <lineage>
        <taxon>Bacteria</taxon>
        <taxon>Pseudomonadati</taxon>
        <taxon>Pseudomonadota</taxon>
        <taxon>Alphaproteobacteria</taxon>
        <taxon>Sphingomonadales</taxon>
        <taxon>Sphingomonadaceae</taxon>
        <taxon>Parasphingorhabdus</taxon>
    </lineage>
</organism>
<evidence type="ECO:0000313" key="2">
    <source>
        <dbReference type="EMBL" id="GAA0464745.1"/>
    </source>
</evidence>
<accession>A0ABN1A0M7</accession>
<dbReference type="RefSeq" id="WP_229954285.1">
    <property type="nucleotide sequence ID" value="NZ_BAAAEM010000002.1"/>
</dbReference>
<evidence type="ECO:0000313" key="3">
    <source>
        <dbReference type="Proteomes" id="UP001500713"/>
    </source>
</evidence>
<dbReference type="Gene3D" id="1.10.10.10">
    <property type="entry name" value="Winged helix-like DNA-binding domain superfamily/Winged helix DNA-binding domain"/>
    <property type="match status" value="1"/>
</dbReference>
<dbReference type="InterPro" id="IPR036388">
    <property type="entry name" value="WH-like_DNA-bd_sf"/>
</dbReference>